<name>A0A6V8M4D1_9BACT</name>
<dbReference type="PANTHER" id="PTHR23028:SF53">
    <property type="entry name" value="ACYL_TRANSF_3 DOMAIN-CONTAINING PROTEIN"/>
    <property type="match status" value="1"/>
</dbReference>
<feature type="transmembrane region" description="Helical" evidence="1">
    <location>
        <begin position="74"/>
        <end position="94"/>
    </location>
</feature>
<dbReference type="PANTHER" id="PTHR23028">
    <property type="entry name" value="ACETYLTRANSFERASE"/>
    <property type="match status" value="1"/>
</dbReference>
<comment type="caution">
    <text evidence="3">The sequence shown here is derived from an EMBL/GenBank/DDBJ whole genome shotgun (WGS) entry which is preliminary data.</text>
</comment>
<feature type="domain" description="Acyltransferase 3" evidence="2">
    <location>
        <begin position="3"/>
        <end position="338"/>
    </location>
</feature>
<keyword evidence="4" id="KW-1185">Reference proteome</keyword>
<organism evidence="3 4">
    <name type="scientific">Fundidesulfovibrio magnetotacticus</name>
    <dbReference type="NCBI Taxonomy" id="2730080"/>
    <lineage>
        <taxon>Bacteria</taxon>
        <taxon>Pseudomonadati</taxon>
        <taxon>Thermodesulfobacteriota</taxon>
        <taxon>Desulfovibrionia</taxon>
        <taxon>Desulfovibrionales</taxon>
        <taxon>Desulfovibrionaceae</taxon>
        <taxon>Fundidesulfovibrio</taxon>
    </lineage>
</organism>
<evidence type="ECO:0000259" key="2">
    <source>
        <dbReference type="Pfam" id="PF01757"/>
    </source>
</evidence>
<dbReference type="AlphaFoldDB" id="A0A6V8M4D1"/>
<feature type="transmembrane region" description="Helical" evidence="1">
    <location>
        <begin position="327"/>
        <end position="347"/>
    </location>
</feature>
<reference evidence="3 4" key="2">
    <citation type="submission" date="2020-05" db="EMBL/GenBank/DDBJ databases">
        <title>Draft genome sequence of Desulfovibrio sp. strainFSS-1.</title>
        <authorList>
            <person name="Shimoshige H."/>
            <person name="Kobayashi H."/>
            <person name="Maekawa T."/>
        </authorList>
    </citation>
    <scope>NUCLEOTIDE SEQUENCE [LARGE SCALE GENOMIC DNA]</scope>
    <source>
        <strain evidence="3 4">SIID29052-01</strain>
    </source>
</reference>
<reference evidence="3 4" key="1">
    <citation type="submission" date="2020-04" db="EMBL/GenBank/DDBJ databases">
        <authorList>
            <consortium name="Desulfovibrio sp. FSS-1 genome sequencing consortium"/>
            <person name="Shimoshige H."/>
            <person name="Kobayashi H."/>
            <person name="Maekawa T."/>
        </authorList>
    </citation>
    <scope>NUCLEOTIDE SEQUENCE [LARGE SCALE GENOMIC DNA]</scope>
    <source>
        <strain evidence="3 4">SIID29052-01</strain>
    </source>
</reference>
<dbReference type="RefSeq" id="WP_173086138.1">
    <property type="nucleotide sequence ID" value="NZ_BLTE01000015.1"/>
</dbReference>
<feature type="transmembrane region" description="Helical" evidence="1">
    <location>
        <begin position="245"/>
        <end position="261"/>
    </location>
</feature>
<keyword evidence="1" id="KW-0472">Membrane</keyword>
<dbReference type="GO" id="GO:0016020">
    <property type="term" value="C:membrane"/>
    <property type="evidence" value="ECO:0007669"/>
    <property type="project" value="TreeGrafter"/>
</dbReference>
<gene>
    <name evidence="3" type="ORF">NNJEOMEG_03134</name>
</gene>
<evidence type="ECO:0000313" key="4">
    <source>
        <dbReference type="Proteomes" id="UP000494245"/>
    </source>
</evidence>
<dbReference type="Proteomes" id="UP000494245">
    <property type="component" value="Unassembled WGS sequence"/>
</dbReference>
<evidence type="ECO:0000313" key="3">
    <source>
        <dbReference type="EMBL" id="GFK95275.1"/>
    </source>
</evidence>
<feature type="transmembrane region" description="Helical" evidence="1">
    <location>
        <begin position="36"/>
        <end position="53"/>
    </location>
</feature>
<protein>
    <recommendedName>
        <fullName evidence="2">Acyltransferase 3 domain-containing protein</fullName>
    </recommendedName>
</protein>
<dbReference type="EMBL" id="BLTE01000015">
    <property type="protein sequence ID" value="GFK95275.1"/>
    <property type="molecule type" value="Genomic_DNA"/>
</dbReference>
<feature type="transmembrane region" description="Helical" evidence="1">
    <location>
        <begin position="114"/>
        <end position="135"/>
    </location>
</feature>
<feature type="transmembrane region" description="Helical" evidence="1">
    <location>
        <begin position="300"/>
        <end position="321"/>
    </location>
</feature>
<feature type="transmembrane region" description="Helical" evidence="1">
    <location>
        <begin position="267"/>
        <end position="288"/>
    </location>
</feature>
<dbReference type="GO" id="GO:0000271">
    <property type="term" value="P:polysaccharide biosynthetic process"/>
    <property type="evidence" value="ECO:0007669"/>
    <property type="project" value="TreeGrafter"/>
</dbReference>
<accession>A0A6V8M4D1</accession>
<keyword evidence="1" id="KW-1133">Transmembrane helix</keyword>
<dbReference type="GO" id="GO:0016747">
    <property type="term" value="F:acyltransferase activity, transferring groups other than amino-acyl groups"/>
    <property type="evidence" value="ECO:0007669"/>
    <property type="project" value="InterPro"/>
</dbReference>
<proteinExistence type="predicted"/>
<feature type="transmembrane region" description="Helical" evidence="1">
    <location>
        <begin position="220"/>
        <end position="238"/>
    </location>
</feature>
<dbReference type="InterPro" id="IPR002656">
    <property type="entry name" value="Acyl_transf_3_dom"/>
</dbReference>
<evidence type="ECO:0000256" key="1">
    <source>
        <dbReference type="SAM" id="Phobius"/>
    </source>
</evidence>
<keyword evidence="1" id="KW-0812">Transmembrane</keyword>
<feature type="transmembrane region" description="Helical" evidence="1">
    <location>
        <begin position="142"/>
        <end position="164"/>
    </location>
</feature>
<dbReference type="Pfam" id="PF01757">
    <property type="entry name" value="Acyl_transf_3"/>
    <property type="match status" value="1"/>
</dbReference>
<dbReference type="InterPro" id="IPR050879">
    <property type="entry name" value="Acyltransferase_3"/>
</dbReference>
<sequence length="355" mass="39900">MGFLRLLLALIVCADHYLGALRLPLPRFLGLGADMAVEVFFIISGFYMGLILTRRYEGPGRAAAFYKSRFFRLFPVYWATLACYFAALGLFRVWSGRWAHLPEWFHAVSGLDLFSQAWAVFSNLFLFGGNLLFFFSIAEPSSLFGAFSPALPPSWIVLFVPHAWSIEMELGFYLLAPWLVGVRARWLVPAVLACLAGKLWLENVGLVNDSWYLRNPVLDLGLFALGVLAHRVYAGVYARDLDRGLRWGFAAAFLLALLFYHKDSAHWIFPLGVHLCAFLGVPALFAITRSSRADRLVGELSYPIYLCHQMVFYLVALTAGFRHVVPLSLAATLAFSALMHATLGRAVDRYRHGKY</sequence>